<dbReference type="Gene3D" id="3.40.50.11190">
    <property type="match status" value="1"/>
</dbReference>
<dbReference type="InterPro" id="IPR007235">
    <property type="entry name" value="Glyco_trans_28_C"/>
</dbReference>
<feature type="binding site" evidence="2">
    <location>
        <position position="181"/>
    </location>
    <ligand>
        <name>substrate</name>
    </ligand>
</feature>
<evidence type="ECO:0000256" key="1">
    <source>
        <dbReference type="PIRSR" id="PIRSR620023-1"/>
    </source>
</evidence>
<proteinExistence type="predicted"/>
<dbReference type="AlphaFoldDB" id="Q9R9M3"/>
<feature type="active site" description="Proton acceptor" evidence="1">
    <location>
        <position position="26"/>
    </location>
</feature>
<dbReference type="NCBIfam" id="TIGR03590">
    <property type="entry name" value="PseG"/>
    <property type="match status" value="1"/>
</dbReference>
<sequence>MSLMPPPRRYSVLFRTDASIQIGTGHVMRCLTLANMLAEAGFLCRFVCRAHPGNLTDLIRQRGFAVTELPREVGDRAETAYVGHTHWLGADWQTDACETASAIGDARPDLLIVDHYALDSRWERSMRPFCGRLMVLDDLADREHDCDLLLDQNLGRTASDYLLLVPANCEMLIGASFALLRPEFALKRPYSLARRRSASPPRRLLVTLGGIDKDNVTRQVLDALERCTLPPDMEITIVMGQHAPWAKSVREKAAQLPWNAGVVINVDDMAGLMSGADLAIGAAGSTSWERCALGLPTVLMVLAENQRSVARILDTEGAAKLVELRPDFVSVFRGVVEGLVGNKDSVEAMFERAATICDGKGVLEVVRAITDRLCCRI</sequence>
<protein>
    <submittedName>
        <fullName evidence="4">Putative polysaccharide biosynthesis protein</fullName>
    </submittedName>
</protein>
<feature type="binding site" evidence="2">
    <location>
        <position position="289"/>
    </location>
    <ligand>
        <name>substrate</name>
    </ligand>
</feature>
<reference evidence="4" key="1">
    <citation type="journal article" date="2001" name="Mol. Plant Microbe Interact.">
        <title>The rkp-3 gene region of Sinorhizobium meliloti Rm41 contains strain-specific genes that determine K antigen structure.</title>
        <authorList>
            <person name="Kiss E."/>
            <person name="Kereszt A."/>
            <person name="Barta F."/>
            <person name="Stephens S."/>
            <person name="Reuhs B."/>
            <person name="Kondorosi A."/>
            <person name="Putnoky P."/>
        </authorList>
    </citation>
    <scope>NUCLEOTIDE SEQUENCE</scope>
    <source>
        <strain evidence="4">Rm41</strain>
    </source>
</reference>
<name>Q9R9M3_RHIML</name>
<dbReference type="GO" id="GO:0016758">
    <property type="term" value="F:hexosyltransferase activity"/>
    <property type="evidence" value="ECO:0007669"/>
    <property type="project" value="InterPro"/>
</dbReference>
<dbReference type="Pfam" id="PF04101">
    <property type="entry name" value="Glyco_tran_28_C"/>
    <property type="match status" value="1"/>
</dbReference>
<dbReference type="Gene3D" id="3.40.50.2000">
    <property type="entry name" value="Glycogen Phosphorylase B"/>
    <property type="match status" value="1"/>
</dbReference>
<dbReference type="PANTHER" id="PTHR21015">
    <property type="entry name" value="UDP-N-ACETYLGLUCOSAMINE--N-ACETYLMURAMYL-(PENTAPEPTIDE) PYROPHOSPHORYL-UNDECAPRENOL N-ACETYLGLUCOSAMINE TRANSFERASE 1"/>
    <property type="match status" value="1"/>
</dbReference>
<gene>
    <name evidence="4" type="primary">rkpO</name>
</gene>
<evidence type="ECO:0000256" key="2">
    <source>
        <dbReference type="PIRSR" id="PIRSR620023-2"/>
    </source>
</evidence>
<evidence type="ECO:0000259" key="3">
    <source>
        <dbReference type="Pfam" id="PF04101"/>
    </source>
</evidence>
<reference evidence="4" key="2">
    <citation type="journal article" date="2004" name="J. Bacteriol.">
        <title>H protein of bacteriophage 16-3 and RkpM protein of Sinorhizobium meliloti 41 are involved in phage adsorption.</title>
        <authorList>
            <person name="Putnoky P."/>
            <person name="Deak V."/>
            <person name="Bekasi K."/>
            <person name="Palvolgyi A."/>
            <person name="Maasz A."/>
            <person name="Palagyi Z."/>
            <person name="Hoffmann G."/>
            <person name="Kerepesi I."/>
        </authorList>
    </citation>
    <scope>NUCLEOTIDE SEQUENCE</scope>
    <source>
        <strain evidence="4">Rm41</strain>
    </source>
</reference>
<organism evidence="4">
    <name type="scientific">Rhizobium meliloti</name>
    <name type="common">Ensifer meliloti</name>
    <name type="synonym">Sinorhizobium meliloti</name>
    <dbReference type="NCBI Taxonomy" id="382"/>
    <lineage>
        <taxon>Bacteria</taxon>
        <taxon>Pseudomonadati</taxon>
        <taxon>Pseudomonadota</taxon>
        <taxon>Alphaproteobacteria</taxon>
        <taxon>Hyphomicrobiales</taxon>
        <taxon>Rhizobiaceae</taxon>
        <taxon>Sinorhizobium/Ensifer group</taxon>
        <taxon>Sinorhizobium</taxon>
    </lineage>
</organism>
<accession>Q9R9M3</accession>
<dbReference type="EMBL" id="AJ245666">
    <property type="protein sequence ID" value="CAB62153.1"/>
    <property type="molecule type" value="Genomic_DNA"/>
</dbReference>
<evidence type="ECO:0000313" key="4">
    <source>
        <dbReference type="EMBL" id="CAB62153.1"/>
    </source>
</evidence>
<reference evidence="4" key="3">
    <citation type="journal article" date="2010" name="J. Bacteriol.">
        <title>Identification of Tail Genes in temperate phage 16-3 of Sinorhizobium meliloti 41.</title>
        <authorList>
            <person name="Deak V."/>
            <person name="Lukacs R."/>
            <person name="Buzas Z."/>
            <person name="Palvolgyi A."/>
            <person name="Papp P."/>
            <person name="Orosz L."/>
            <person name="Putnoky P."/>
        </authorList>
    </citation>
    <scope>NUCLEOTIDE SEQUENCE</scope>
    <source>
        <strain evidence="4">Rm41</strain>
    </source>
</reference>
<dbReference type="SUPFAM" id="SSF53756">
    <property type="entry name" value="UDP-Glycosyltransferase/glycogen phosphorylase"/>
    <property type="match status" value="1"/>
</dbReference>
<dbReference type="PANTHER" id="PTHR21015:SF22">
    <property type="entry name" value="GLYCOSYLTRANSFERASE"/>
    <property type="match status" value="1"/>
</dbReference>
<dbReference type="InterPro" id="IPR020023">
    <property type="entry name" value="PseG"/>
</dbReference>
<feature type="domain" description="Glycosyl transferase family 28 C-terminal" evidence="3">
    <location>
        <begin position="204"/>
        <end position="322"/>
    </location>
</feature>